<organism evidence="2 3">
    <name type="scientific">Reticulomyxa filosa</name>
    <dbReference type="NCBI Taxonomy" id="46433"/>
    <lineage>
        <taxon>Eukaryota</taxon>
        <taxon>Sar</taxon>
        <taxon>Rhizaria</taxon>
        <taxon>Retaria</taxon>
        <taxon>Foraminifera</taxon>
        <taxon>Monothalamids</taxon>
        <taxon>Reticulomyxidae</taxon>
        <taxon>Reticulomyxa</taxon>
    </lineage>
</organism>
<protein>
    <submittedName>
        <fullName evidence="2">Uncharacterized protein</fullName>
    </submittedName>
</protein>
<feature type="non-terminal residue" evidence="2">
    <location>
        <position position="1"/>
    </location>
</feature>
<comment type="caution">
    <text evidence="2">The sequence shown here is derived from an EMBL/GenBank/DDBJ whole genome shotgun (WGS) entry which is preliminary data.</text>
</comment>
<evidence type="ECO:0000256" key="1">
    <source>
        <dbReference type="SAM" id="MobiDB-lite"/>
    </source>
</evidence>
<keyword evidence="3" id="KW-1185">Reference proteome</keyword>
<proteinExistence type="predicted"/>
<name>X6M604_RETFI</name>
<feature type="non-terminal residue" evidence="2">
    <location>
        <position position="171"/>
    </location>
</feature>
<dbReference type="EMBL" id="ASPP01024379">
    <property type="protein sequence ID" value="ETO09081.1"/>
    <property type="molecule type" value="Genomic_DNA"/>
</dbReference>
<reference evidence="2 3" key="1">
    <citation type="journal article" date="2013" name="Curr. Biol.">
        <title>The Genome of the Foraminiferan Reticulomyxa filosa.</title>
        <authorList>
            <person name="Glockner G."/>
            <person name="Hulsmann N."/>
            <person name="Schleicher M."/>
            <person name="Noegel A.A."/>
            <person name="Eichinger L."/>
            <person name="Gallinger C."/>
            <person name="Pawlowski J."/>
            <person name="Sierra R."/>
            <person name="Euteneuer U."/>
            <person name="Pillet L."/>
            <person name="Moustafa A."/>
            <person name="Platzer M."/>
            <person name="Groth M."/>
            <person name="Szafranski K."/>
            <person name="Schliwa M."/>
        </authorList>
    </citation>
    <scope>NUCLEOTIDE SEQUENCE [LARGE SCALE GENOMIC DNA]</scope>
</reference>
<sequence length="171" mass="19816">VMMSKDGRYSVTMNITKENCVCDADVRDWSMGGVIYYKLPVFFEGNAMILFTNNWNMTNMNERRHDHDHVNVVWTNKRTNGFVFVGRMNARGGMQTNQTNNEINDSQQSNVNNQYAKEIGLLKVFSSEKTKENNEAKEGIKEQNKLEQVKEDVKMNKIEREDASQKADTFE</sequence>
<dbReference type="AlphaFoldDB" id="X6M604"/>
<feature type="region of interest" description="Disordered" evidence="1">
    <location>
        <begin position="128"/>
        <end position="171"/>
    </location>
</feature>
<accession>X6M604</accession>
<evidence type="ECO:0000313" key="2">
    <source>
        <dbReference type="EMBL" id="ETO09081.1"/>
    </source>
</evidence>
<dbReference type="Proteomes" id="UP000023152">
    <property type="component" value="Unassembled WGS sequence"/>
</dbReference>
<gene>
    <name evidence="2" type="ORF">RFI_28306</name>
</gene>
<evidence type="ECO:0000313" key="3">
    <source>
        <dbReference type="Proteomes" id="UP000023152"/>
    </source>
</evidence>